<dbReference type="EMBL" id="QGNW01000262">
    <property type="protein sequence ID" value="RVW80694.1"/>
    <property type="molecule type" value="Genomic_DNA"/>
</dbReference>
<evidence type="ECO:0000313" key="2">
    <source>
        <dbReference type="Proteomes" id="UP000288805"/>
    </source>
</evidence>
<dbReference type="Proteomes" id="UP000288805">
    <property type="component" value="Unassembled WGS sequence"/>
</dbReference>
<gene>
    <name evidence="1" type="ORF">CK203_053927</name>
</gene>
<proteinExistence type="predicted"/>
<protein>
    <submittedName>
        <fullName evidence="1">Uncharacterized protein</fullName>
    </submittedName>
</protein>
<dbReference type="AlphaFoldDB" id="A0A438H816"/>
<sequence length="196" mass="22600">MLTMKFILSFKDQLEEFRKVQKERRKKHVYNHHLSRKGYTGLEDEMITTTGYTKVIDISLLWKKTMERKYDTYDEVVILAVEKIVRKCQLAIRTKKIIFVGGTTILKCGVNFLVIVDAPYKPNTSLPIPIPGQITNVGNAIRYKVLWPAKMVIMATHPIQCPMQSGSVERGYYVMRYMKDIIANLGCLTSKVYTSL</sequence>
<evidence type="ECO:0000313" key="1">
    <source>
        <dbReference type="EMBL" id="RVW80694.1"/>
    </source>
</evidence>
<organism evidence="1 2">
    <name type="scientific">Vitis vinifera</name>
    <name type="common">Grape</name>
    <dbReference type="NCBI Taxonomy" id="29760"/>
    <lineage>
        <taxon>Eukaryota</taxon>
        <taxon>Viridiplantae</taxon>
        <taxon>Streptophyta</taxon>
        <taxon>Embryophyta</taxon>
        <taxon>Tracheophyta</taxon>
        <taxon>Spermatophyta</taxon>
        <taxon>Magnoliopsida</taxon>
        <taxon>eudicotyledons</taxon>
        <taxon>Gunneridae</taxon>
        <taxon>Pentapetalae</taxon>
        <taxon>rosids</taxon>
        <taxon>Vitales</taxon>
        <taxon>Vitaceae</taxon>
        <taxon>Viteae</taxon>
        <taxon>Vitis</taxon>
    </lineage>
</organism>
<name>A0A438H816_VITVI</name>
<reference evidence="1 2" key="1">
    <citation type="journal article" date="2018" name="PLoS Genet.">
        <title>Population sequencing reveals clonal diversity and ancestral inbreeding in the grapevine cultivar Chardonnay.</title>
        <authorList>
            <person name="Roach M.J."/>
            <person name="Johnson D.L."/>
            <person name="Bohlmann J."/>
            <person name="van Vuuren H.J."/>
            <person name="Jones S.J."/>
            <person name="Pretorius I.S."/>
            <person name="Schmidt S.A."/>
            <person name="Borneman A.R."/>
        </authorList>
    </citation>
    <scope>NUCLEOTIDE SEQUENCE [LARGE SCALE GENOMIC DNA]</scope>
    <source>
        <strain evidence="2">cv. Chardonnay</strain>
        <tissue evidence="1">Leaf</tissue>
    </source>
</reference>
<comment type="caution">
    <text evidence="1">The sequence shown here is derived from an EMBL/GenBank/DDBJ whole genome shotgun (WGS) entry which is preliminary data.</text>
</comment>
<accession>A0A438H816</accession>